<gene>
    <name evidence="2" type="ORF">MTR_0250s0020</name>
</gene>
<dbReference type="EMBL" id="KL402975">
    <property type="protein sequence ID" value="KEH16276.1"/>
    <property type="molecule type" value="Genomic_DNA"/>
</dbReference>
<name>A0A072TGD7_MEDTR</name>
<evidence type="ECO:0000313" key="2">
    <source>
        <dbReference type="EMBL" id="KEH16276.1"/>
    </source>
</evidence>
<feature type="compositionally biased region" description="Basic and acidic residues" evidence="1">
    <location>
        <begin position="1"/>
        <end position="13"/>
    </location>
</feature>
<dbReference type="HOGENOM" id="CLU_2430491_0_0_1"/>
<dbReference type="EnsemblPlants" id="KEH16276">
    <property type="protein sequence ID" value="KEH16276"/>
    <property type="gene ID" value="MTR_0250s0020"/>
</dbReference>
<proteinExistence type="predicted"/>
<reference evidence="2 4" key="2">
    <citation type="journal article" date="2014" name="BMC Genomics">
        <title>An improved genome release (version Mt4.0) for the model legume Medicago truncatula.</title>
        <authorList>
            <person name="Tang H."/>
            <person name="Krishnakumar V."/>
            <person name="Bidwell S."/>
            <person name="Rosen B."/>
            <person name="Chan A."/>
            <person name="Zhou S."/>
            <person name="Gentzbittel L."/>
            <person name="Childs K.L."/>
            <person name="Yandell M."/>
            <person name="Gundlach H."/>
            <person name="Mayer K.F."/>
            <person name="Schwartz D.C."/>
            <person name="Town C.D."/>
        </authorList>
    </citation>
    <scope>GENOME REANNOTATION</scope>
    <source>
        <strain evidence="2">A17</strain>
        <strain evidence="3 4">cv. Jemalong A17</strain>
    </source>
</reference>
<sequence length="91" mass="10583">MSKDEIGCGRIPHEVPLMSLNQEKRYSKDKRRSFSQKRRNLNPKSSNLKAKLRTISNLSRIKDSLKVLQLKENQFEMKISLPMKSLAKTPI</sequence>
<dbReference type="Proteomes" id="UP000002051">
    <property type="component" value="Unassembled WGS sequence"/>
</dbReference>
<reference evidence="2 4" key="1">
    <citation type="journal article" date="2011" name="Nature">
        <title>The Medicago genome provides insight into the evolution of rhizobial symbioses.</title>
        <authorList>
            <person name="Young N.D."/>
            <person name="Debelle F."/>
            <person name="Oldroyd G.E."/>
            <person name="Geurts R."/>
            <person name="Cannon S.B."/>
            <person name="Udvardi M.K."/>
            <person name="Benedito V.A."/>
            <person name="Mayer K.F."/>
            <person name="Gouzy J."/>
            <person name="Schoof H."/>
            <person name="Van de Peer Y."/>
            <person name="Proost S."/>
            <person name="Cook D.R."/>
            <person name="Meyers B.C."/>
            <person name="Spannagl M."/>
            <person name="Cheung F."/>
            <person name="De Mita S."/>
            <person name="Krishnakumar V."/>
            <person name="Gundlach H."/>
            <person name="Zhou S."/>
            <person name="Mudge J."/>
            <person name="Bharti A.K."/>
            <person name="Murray J.D."/>
            <person name="Naoumkina M.A."/>
            <person name="Rosen B."/>
            <person name="Silverstein K.A."/>
            <person name="Tang H."/>
            <person name="Rombauts S."/>
            <person name="Zhao P.X."/>
            <person name="Zhou P."/>
            <person name="Barbe V."/>
            <person name="Bardou P."/>
            <person name="Bechner M."/>
            <person name="Bellec A."/>
            <person name="Berger A."/>
            <person name="Berges H."/>
            <person name="Bidwell S."/>
            <person name="Bisseling T."/>
            <person name="Choisne N."/>
            <person name="Couloux A."/>
            <person name="Denny R."/>
            <person name="Deshpande S."/>
            <person name="Dai X."/>
            <person name="Doyle J.J."/>
            <person name="Dudez A.M."/>
            <person name="Farmer A.D."/>
            <person name="Fouteau S."/>
            <person name="Franken C."/>
            <person name="Gibelin C."/>
            <person name="Gish J."/>
            <person name="Goldstein S."/>
            <person name="Gonzalez A.J."/>
            <person name="Green P.J."/>
            <person name="Hallab A."/>
            <person name="Hartog M."/>
            <person name="Hua A."/>
            <person name="Humphray S.J."/>
            <person name="Jeong D.H."/>
            <person name="Jing Y."/>
            <person name="Jocker A."/>
            <person name="Kenton S.M."/>
            <person name="Kim D.J."/>
            <person name="Klee K."/>
            <person name="Lai H."/>
            <person name="Lang C."/>
            <person name="Lin S."/>
            <person name="Macmil S.L."/>
            <person name="Magdelenat G."/>
            <person name="Matthews L."/>
            <person name="McCorrison J."/>
            <person name="Monaghan E.L."/>
            <person name="Mun J.H."/>
            <person name="Najar F.Z."/>
            <person name="Nicholson C."/>
            <person name="Noirot C."/>
            <person name="O'Bleness M."/>
            <person name="Paule C.R."/>
            <person name="Poulain J."/>
            <person name="Prion F."/>
            <person name="Qin B."/>
            <person name="Qu C."/>
            <person name="Retzel E.F."/>
            <person name="Riddle C."/>
            <person name="Sallet E."/>
            <person name="Samain S."/>
            <person name="Samson N."/>
            <person name="Sanders I."/>
            <person name="Saurat O."/>
            <person name="Scarpelli C."/>
            <person name="Schiex T."/>
            <person name="Segurens B."/>
            <person name="Severin A.J."/>
            <person name="Sherrier D.J."/>
            <person name="Shi R."/>
            <person name="Sims S."/>
            <person name="Singer S.R."/>
            <person name="Sinharoy S."/>
            <person name="Sterck L."/>
            <person name="Viollet A."/>
            <person name="Wang B.B."/>
            <person name="Wang K."/>
            <person name="Wang M."/>
            <person name="Wang X."/>
            <person name="Warfsmann J."/>
            <person name="Weissenbach J."/>
            <person name="White D.D."/>
            <person name="White J.D."/>
            <person name="Wiley G.B."/>
            <person name="Wincker P."/>
            <person name="Xing Y."/>
            <person name="Yang L."/>
            <person name="Yao Z."/>
            <person name="Ying F."/>
            <person name="Zhai J."/>
            <person name="Zhou L."/>
            <person name="Zuber A."/>
            <person name="Denarie J."/>
            <person name="Dixon R.A."/>
            <person name="May G.D."/>
            <person name="Schwartz D.C."/>
            <person name="Rogers J."/>
            <person name="Quetier F."/>
            <person name="Town C.D."/>
            <person name="Roe B.A."/>
        </authorList>
    </citation>
    <scope>NUCLEOTIDE SEQUENCE [LARGE SCALE GENOMIC DNA]</scope>
    <source>
        <strain evidence="2">A17</strain>
        <strain evidence="3 4">cv. Jemalong A17</strain>
    </source>
</reference>
<evidence type="ECO:0000313" key="4">
    <source>
        <dbReference type="Proteomes" id="UP000002051"/>
    </source>
</evidence>
<dbReference type="AlphaFoldDB" id="A0A072TGD7"/>
<reference evidence="3" key="3">
    <citation type="submission" date="2015-06" db="UniProtKB">
        <authorList>
            <consortium name="EnsemblPlants"/>
        </authorList>
    </citation>
    <scope>IDENTIFICATION</scope>
    <source>
        <strain evidence="3">cv. Jemalong A17</strain>
    </source>
</reference>
<protein>
    <submittedName>
        <fullName evidence="2 3">Uncharacterized protein</fullName>
    </submittedName>
</protein>
<organism evidence="2 4">
    <name type="scientific">Medicago truncatula</name>
    <name type="common">Barrel medic</name>
    <name type="synonym">Medicago tribuloides</name>
    <dbReference type="NCBI Taxonomy" id="3880"/>
    <lineage>
        <taxon>Eukaryota</taxon>
        <taxon>Viridiplantae</taxon>
        <taxon>Streptophyta</taxon>
        <taxon>Embryophyta</taxon>
        <taxon>Tracheophyta</taxon>
        <taxon>Spermatophyta</taxon>
        <taxon>Magnoliopsida</taxon>
        <taxon>eudicotyledons</taxon>
        <taxon>Gunneridae</taxon>
        <taxon>Pentapetalae</taxon>
        <taxon>rosids</taxon>
        <taxon>fabids</taxon>
        <taxon>Fabales</taxon>
        <taxon>Fabaceae</taxon>
        <taxon>Papilionoideae</taxon>
        <taxon>50 kb inversion clade</taxon>
        <taxon>NPAAA clade</taxon>
        <taxon>Hologalegina</taxon>
        <taxon>IRL clade</taxon>
        <taxon>Trifolieae</taxon>
        <taxon>Medicago</taxon>
    </lineage>
</organism>
<evidence type="ECO:0000256" key="1">
    <source>
        <dbReference type="SAM" id="MobiDB-lite"/>
    </source>
</evidence>
<feature type="region of interest" description="Disordered" evidence="1">
    <location>
        <begin position="1"/>
        <end position="48"/>
    </location>
</feature>
<accession>A0A072TGD7</accession>
<keyword evidence="4" id="KW-1185">Reference proteome</keyword>
<evidence type="ECO:0000313" key="3">
    <source>
        <dbReference type="EnsemblPlants" id="KEH16276"/>
    </source>
</evidence>
<feature type="compositionally biased region" description="Basic residues" evidence="1">
    <location>
        <begin position="27"/>
        <end position="41"/>
    </location>
</feature>